<comment type="caution">
    <text evidence="1">The sequence shown here is derived from an EMBL/GenBank/DDBJ whole genome shotgun (WGS) entry which is preliminary data.</text>
</comment>
<dbReference type="EMBL" id="VFQC01000001">
    <property type="protein sequence ID" value="TQN32472.1"/>
    <property type="molecule type" value="Genomic_DNA"/>
</dbReference>
<accession>A0A543NKZ4</accession>
<dbReference type="AlphaFoldDB" id="A0A543NKZ4"/>
<gene>
    <name evidence="1" type="ORF">FHX37_2432</name>
</gene>
<organism evidence="1 2">
    <name type="scientific">Haloactinospora alba</name>
    <dbReference type="NCBI Taxonomy" id="405555"/>
    <lineage>
        <taxon>Bacteria</taxon>
        <taxon>Bacillati</taxon>
        <taxon>Actinomycetota</taxon>
        <taxon>Actinomycetes</taxon>
        <taxon>Streptosporangiales</taxon>
        <taxon>Nocardiopsidaceae</taxon>
        <taxon>Haloactinospora</taxon>
    </lineage>
</organism>
<proteinExistence type="predicted"/>
<dbReference type="Proteomes" id="UP000317422">
    <property type="component" value="Unassembled WGS sequence"/>
</dbReference>
<protein>
    <submittedName>
        <fullName evidence="1">Uncharacterized protein</fullName>
    </submittedName>
</protein>
<dbReference type="SUPFAM" id="SSF81301">
    <property type="entry name" value="Nucleotidyltransferase"/>
    <property type="match status" value="1"/>
</dbReference>
<dbReference type="RefSeq" id="WP_246062256.1">
    <property type="nucleotide sequence ID" value="NZ_VFQC01000001.1"/>
</dbReference>
<name>A0A543NKZ4_9ACTN</name>
<reference evidence="1 2" key="1">
    <citation type="submission" date="2019-06" db="EMBL/GenBank/DDBJ databases">
        <title>Sequencing the genomes of 1000 actinobacteria strains.</title>
        <authorList>
            <person name="Klenk H.-P."/>
        </authorList>
    </citation>
    <scope>NUCLEOTIDE SEQUENCE [LARGE SCALE GENOMIC DNA]</scope>
    <source>
        <strain evidence="1 2">DSM 45015</strain>
    </source>
</reference>
<dbReference type="Gene3D" id="3.30.460.40">
    <property type="match status" value="1"/>
</dbReference>
<sequence length="153" mass="17339">MNTQLTLRQHPLIRALTELDLPVTDYVIAGSGPLLAHGIRDEVSDLDIVTRGPAWELAQTMGPLSTAPWEDVQRVLLRRGHLEVLNGWFPSTWDVDEFIDNRVVIDDLPFAPLDRVLQWKRTLGRAKDLDDIDAILRYLTRSPLPPTVHPSHP</sequence>
<evidence type="ECO:0000313" key="1">
    <source>
        <dbReference type="EMBL" id="TQN32472.1"/>
    </source>
</evidence>
<evidence type="ECO:0000313" key="2">
    <source>
        <dbReference type="Proteomes" id="UP000317422"/>
    </source>
</evidence>
<dbReference type="InterPro" id="IPR043519">
    <property type="entry name" value="NT_sf"/>
</dbReference>
<keyword evidence="2" id="KW-1185">Reference proteome</keyword>